<dbReference type="PANTHER" id="PTHR34862">
    <property type="entry name" value="SPARK DOMAIN-CONTAINING PROTEIN"/>
    <property type="match status" value="1"/>
</dbReference>
<dbReference type="HOGENOM" id="CLU_084277_0_0_1"/>
<feature type="signal peptide" evidence="1">
    <location>
        <begin position="1"/>
        <end position="21"/>
    </location>
</feature>
<keyword evidence="1" id="KW-0732">Signal</keyword>
<organism evidence="2 3">
    <name type="scientific">Serendipita indica (strain DSM 11827)</name>
    <name type="common">Root endophyte fungus</name>
    <name type="synonym">Piriformospora indica</name>
    <dbReference type="NCBI Taxonomy" id="1109443"/>
    <lineage>
        <taxon>Eukaryota</taxon>
        <taxon>Fungi</taxon>
        <taxon>Dikarya</taxon>
        <taxon>Basidiomycota</taxon>
        <taxon>Agaricomycotina</taxon>
        <taxon>Agaricomycetes</taxon>
        <taxon>Sebacinales</taxon>
        <taxon>Serendipitaceae</taxon>
        <taxon>Serendipita</taxon>
    </lineage>
</organism>
<comment type="caution">
    <text evidence="2">The sequence shown here is derived from an EMBL/GenBank/DDBJ whole genome shotgun (WGS) entry which is preliminary data.</text>
</comment>
<gene>
    <name evidence="2" type="ORF">PIIN_04385</name>
</gene>
<reference evidence="2 3" key="1">
    <citation type="journal article" date="2011" name="PLoS Pathog.">
        <title>Endophytic Life Strategies Decoded by Genome and Transcriptome Analyses of the Mutualistic Root Symbiont Piriformospora indica.</title>
        <authorList>
            <person name="Zuccaro A."/>
            <person name="Lahrmann U."/>
            <person name="Guldener U."/>
            <person name="Langen G."/>
            <person name="Pfiffi S."/>
            <person name="Biedenkopf D."/>
            <person name="Wong P."/>
            <person name="Samans B."/>
            <person name="Grimm C."/>
            <person name="Basiewicz M."/>
            <person name="Murat C."/>
            <person name="Martin F."/>
            <person name="Kogel K.H."/>
        </authorList>
    </citation>
    <scope>NUCLEOTIDE SEQUENCE [LARGE SCALE GENOMIC DNA]</scope>
    <source>
        <strain evidence="2 3">DSM 11827</strain>
    </source>
</reference>
<accession>G4TGL3</accession>
<dbReference type="OrthoDB" id="2536450at2759"/>
<dbReference type="Proteomes" id="UP000007148">
    <property type="component" value="Unassembled WGS sequence"/>
</dbReference>
<dbReference type="PANTHER" id="PTHR34862:SF1">
    <property type="entry name" value="SPARK DOMAIN-CONTAINING PROTEIN"/>
    <property type="match status" value="1"/>
</dbReference>
<evidence type="ECO:0000313" key="3">
    <source>
        <dbReference type="Proteomes" id="UP000007148"/>
    </source>
</evidence>
<protein>
    <submittedName>
        <fullName evidence="2">Uncharacterized protein</fullName>
    </submittedName>
</protein>
<dbReference type="EMBL" id="CAFZ01000083">
    <property type="protein sequence ID" value="CCA70446.1"/>
    <property type="molecule type" value="Genomic_DNA"/>
</dbReference>
<evidence type="ECO:0000256" key="1">
    <source>
        <dbReference type="SAM" id="SignalP"/>
    </source>
</evidence>
<dbReference type="AlphaFoldDB" id="G4TGL3"/>
<dbReference type="InParanoid" id="G4TGL3"/>
<feature type="chain" id="PRO_5003468489" evidence="1">
    <location>
        <begin position="22"/>
        <end position="288"/>
    </location>
</feature>
<keyword evidence="3" id="KW-1185">Reference proteome</keyword>
<sequence length="288" mass="30609">MLYFLSSLVLSLCLFTEPLSALIIPISVGLVSPSCNAVLEGVIINPTASDCLNLPTLVAGLAETSANQSWIPTINTWLTGLCGRPACSKETTQQIVSNLTSGCQQEMQMFNMTELDIASVTTDMTTSSGLERGFICLADNAQNATWCLTDTLRRLERSMGSPLNPQSLLSVIPLLATGGLGGVASNVTCTDCNRATYALARAYSPSVANNTELYDDLVHQCGEAFMDKPYPYNIVDNSFEATASFTVGTATATVTAANGASVPNGASSDRIVNKHYIIALGIMFLYFL</sequence>
<dbReference type="eggNOG" id="ENOG502S9QB">
    <property type="taxonomic scope" value="Eukaryota"/>
</dbReference>
<dbReference type="STRING" id="1109443.G4TGL3"/>
<evidence type="ECO:0000313" key="2">
    <source>
        <dbReference type="EMBL" id="CCA70446.1"/>
    </source>
</evidence>
<proteinExistence type="predicted"/>
<name>G4TGL3_SERID</name>